<dbReference type="Proteomes" id="UP000713596">
    <property type="component" value="Unassembled WGS sequence"/>
</dbReference>
<dbReference type="PROSITE" id="PS01124">
    <property type="entry name" value="HTH_ARAC_FAMILY_2"/>
    <property type="match status" value="1"/>
</dbReference>
<keyword evidence="2" id="KW-0238">DNA-binding</keyword>
<protein>
    <submittedName>
        <fullName evidence="5">AraC family transcriptional regulator</fullName>
    </submittedName>
</protein>
<dbReference type="Pfam" id="PF12833">
    <property type="entry name" value="HTH_18"/>
    <property type="match status" value="1"/>
</dbReference>
<evidence type="ECO:0000256" key="3">
    <source>
        <dbReference type="ARBA" id="ARBA00023163"/>
    </source>
</evidence>
<dbReference type="PROSITE" id="PS00041">
    <property type="entry name" value="HTH_ARAC_FAMILY_1"/>
    <property type="match status" value="1"/>
</dbReference>
<feature type="domain" description="HTH araC/xylS-type" evidence="4">
    <location>
        <begin position="304"/>
        <end position="402"/>
    </location>
</feature>
<reference evidence="5" key="1">
    <citation type="journal article" date="2021" name="PeerJ">
        <title>Extensive microbial diversity within the chicken gut microbiome revealed by metagenomics and culture.</title>
        <authorList>
            <person name="Gilroy R."/>
            <person name="Ravi A."/>
            <person name="Getino M."/>
            <person name="Pursley I."/>
            <person name="Horton D.L."/>
            <person name="Alikhan N.F."/>
            <person name="Baker D."/>
            <person name="Gharbi K."/>
            <person name="Hall N."/>
            <person name="Watson M."/>
            <person name="Adriaenssens E.M."/>
            <person name="Foster-Nyarko E."/>
            <person name="Jarju S."/>
            <person name="Secka A."/>
            <person name="Antonio M."/>
            <person name="Oren A."/>
            <person name="Chaudhuri R.R."/>
            <person name="La Ragione R."/>
            <person name="Hildebrand F."/>
            <person name="Pallen M.J."/>
        </authorList>
    </citation>
    <scope>NUCLEOTIDE SEQUENCE</scope>
    <source>
        <strain evidence="5">B5_2728</strain>
    </source>
</reference>
<organism evidence="5 6">
    <name type="scientific">Candidatus Allofournierella pullistercoris</name>
    <dbReference type="NCBI Taxonomy" id="2838597"/>
    <lineage>
        <taxon>Bacteria</taxon>
        <taxon>Bacillati</taxon>
        <taxon>Bacillota</taxon>
        <taxon>Clostridia</taxon>
        <taxon>Eubacteriales</taxon>
        <taxon>Oscillospiraceae</taxon>
        <taxon>Allofournierella</taxon>
    </lineage>
</organism>
<dbReference type="GO" id="GO:0043565">
    <property type="term" value="F:sequence-specific DNA binding"/>
    <property type="evidence" value="ECO:0007669"/>
    <property type="project" value="InterPro"/>
</dbReference>
<evidence type="ECO:0000256" key="2">
    <source>
        <dbReference type="ARBA" id="ARBA00023125"/>
    </source>
</evidence>
<dbReference type="GO" id="GO:0003700">
    <property type="term" value="F:DNA-binding transcription factor activity"/>
    <property type="evidence" value="ECO:0007669"/>
    <property type="project" value="InterPro"/>
</dbReference>
<dbReference type="InterPro" id="IPR018060">
    <property type="entry name" value="HTH_AraC"/>
</dbReference>
<dbReference type="PANTHER" id="PTHR43280:SF28">
    <property type="entry name" value="HTH-TYPE TRANSCRIPTIONAL ACTIVATOR RHAS"/>
    <property type="match status" value="1"/>
</dbReference>
<dbReference type="AlphaFoldDB" id="A0A948WS57"/>
<accession>A0A948WS57</accession>
<evidence type="ECO:0000313" key="5">
    <source>
        <dbReference type="EMBL" id="MBU3806006.1"/>
    </source>
</evidence>
<evidence type="ECO:0000256" key="1">
    <source>
        <dbReference type="ARBA" id="ARBA00023015"/>
    </source>
</evidence>
<dbReference type="SUPFAM" id="SSF46689">
    <property type="entry name" value="Homeodomain-like"/>
    <property type="match status" value="2"/>
</dbReference>
<keyword evidence="3" id="KW-0804">Transcription</keyword>
<dbReference type="InterPro" id="IPR018062">
    <property type="entry name" value="HTH_AraC-typ_CS"/>
</dbReference>
<evidence type="ECO:0000259" key="4">
    <source>
        <dbReference type="PROSITE" id="PS01124"/>
    </source>
</evidence>
<evidence type="ECO:0000313" key="6">
    <source>
        <dbReference type="Proteomes" id="UP000713596"/>
    </source>
</evidence>
<dbReference type="Gene3D" id="1.10.10.60">
    <property type="entry name" value="Homeodomain-like"/>
    <property type="match status" value="2"/>
</dbReference>
<keyword evidence="1" id="KW-0805">Transcription regulation</keyword>
<dbReference type="InterPro" id="IPR009057">
    <property type="entry name" value="Homeodomain-like_sf"/>
</dbReference>
<dbReference type="PANTHER" id="PTHR43280">
    <property type="entry name" value="ARAC-FAMILY TRANSCRIPTIONAL REGULATOR"/>
    <property type="match status" value="1"/>
</dbReference>
<dbReference type="SMART" id="SM00342">
    <property type="entry name" value="HTH_ARAC"/>
    <property type="match status" value="1"/>
</dbReference>
<dbReference type="EMBL" id="JAHLFP010000030">
    <property type="protein sequence ID" value="MBU3806006.1"/>
    <property type="molecule type" value="Genomic_DNA"/>
</dbReference>
<comment type="caution">
    <text evidence="5">The sequence shown here is derived from an EMBL/GenBank/DDBJ whole genome shotgun (WGS) entry which is preliminary data.</text>
</comment>
<name>A0A948WS57_9FIRM</name>
<reference evidence="5" key="2">
    <citation type="submission" date="2021-04" db="EMBL/GenBank/DDBJ databases">
        <authorList>
            <person name="Gilroy R."/>
        </authorList>
    </citation>
    <scope>NUCLEOTIDE SEQUENCE</scope>
    <source>
        <strain evidence="5">B5_2728</strain>
    </source>
</reference>
<proteinExistence type="predicted"/>
<gene>
    <name evidence="5" type="ORF">H9882_03840</name>
</gene>
<sequence length="406" mass="45581">MQSDEKIMLLQELFSLCDHISVSSYDGNGNLLTSNSPDSAVLHTAFSVFGCQARMLAAAEKSDAPVVLGTSVGLVWGIAFEKDSHGCLQRCWVLGPVFYNSVNKQQIELGYNLYHGLELSLAWKEQFIQATSRLPIVTNVLLGRYLLMLHYCLTGQKLNMGDLQVPACNPLPTSKKTQEKGHDRHQVYVSERALLRMVRNGDLHYHEALSNSILLSSGVPVSGADPLRQGKISITVFTSLVCRAALEGGLSPEIAYPLGDHYIQSTENAKNLDDLSQISRTMYDDFIHRVYHCRTNPKYSTLVQRCIDYIDLHLEDKIQAADLAAQLGYDEYYITRRFRKETGYSLPNYCKFAKIERAKVLLSSTRMTVQEVADKLGFSTRSYFIQCFRAVTGMTPVAWRGEHPFG</sequence>